<feature type="active site" evidence="2">
    <location>
        <position position="698"/>
    </location>
</feature>
<dbReference type="InterPro" id="IPR020568">
    <property type="entry name" value="Ribosomal_Su5_D2-typ_SF"/>
</dbReference>
<dbReference type="InterPro" id="IPR014721">
    <property type="entry name" value="Ribsml_uS5_D2-typ_fold_subgr"/>
</dbReference>
<dbReference type="SUPFAM" id="SSF52540">
    <property type="entry name" value="P-loop containing nucleoside triphosphate hydrolases"/>
    <property type="match status" value="1"/>
</dbReference>
<dbReference type="RefSeq" id="WP_074201213.1">
    <property type="nucleotide sequence ID" value="NZ_FSRE01000002.1"/>
</dbReference>
<evidence type="ECO:0000313" key="5">
    <source>
        <dbReference type="EMBL" id="SIN90610.1"/>
    </source>
</evidence>
<dbReference type="GO" id="GO:0004252">
    <property type="term" value="F:serine-type endopeptidase activity"/>
    <property type="evidence" value="ECO:0007669"/>
    <property type="project" value="UniProtKB-UniRule"/>
</dbReference>
<keyword evidence="3" id="KW-0175">Coiled coil</keyword>
<comment type="similarity">
    <text evidence="2">Belongs to the peptidase S16 family.</text>
</comment>
<dbReference type="Gene3D" id="3.30.230.10">
    <property type="match status" value="1"/>
</dbReference>
<reference evidence="5 6" key="1">
    <citation type="submission" date="2016-11" db="EMBL/GenBank/DDBJ databases">
        <authorList>
            <person name="Jaros S."/>
            <person name="Januszkiewicz K."/>
            <person name="Wedrychowicz H."/>
        </authorList>
    </citation>
    <scope>NUCLEOTIDE SEQUENCE [LARGE SCALE GENOMIC DNA]</scope>
    <source>
        <strain evidence="5 6">DSM 17737</strain>
    </source>
</reference>
<feature type="coiled-coil region" evidence="3">
    <location>
        <begin position="187"/>
        <end position="218"/>
    </location>
</feature>
<dbReference type="InterPro" id="IPR008269">
    <property type="entry name" value="Lon_proteolytic"/>
</dbReference>
<dbReference type="Gene3D" id="1.10.8.60">
    <property type="match status" value="1"/>
</dbReference>
<dbReference type="GO" id="GO:0030163">
    <property type="term" value="P:protein catabolic process"/>
    <property type="evidence" value="ECO:0007669"/>
    <property type="project" value="InterPro"/>
</dbReference>
<dbReference type="SUPFAM" id="SSF54211">
    <property type="entry name" value="Ribosomal protein S5 domain 2-like"/>
    <property type="match status" value="1"/>
</dbReference>
<feature type="domain" description="Lon proteolytic" evidence="4">
    <location>
        <begin position="565"/>
        <end position="760"/>
    </location>
</feature>
<feature type="active site" evidence="2">
    <location>
        <position position="655"/>
    </location>
</feature>
<dbReference type="PANTHER" id="PTHR10046">
    <property type="entry name" value="ATP DEPENDENT LON PROTEASE FAMILY MEMBER"/>
    <property type="match status" value="1"/>
</dbReference>
<keyword evidence="1 2" id="KW-0645">Protease</keyword>
<evidence type="ECO:0000256" key="1">
    <source>
        <dbReference type="ARBA" id="ARBA00022670"/>
    </source>
</evidence>
<dbReference type="InterPro" id="IPR041699">
    <property type="entry name" value="AAA_32"/>
</dbReference>
<dbReference type="Gene3D" id="3.40.50.300">
    <property type="entry name" value="P-loop containing nucleotide triphosphate hydrolases"/>
    <property type="match status" value="2"/>
</dbReference>
<keyword evidence="2" id="KW-0720">Serine protease</keyword>
<protein>
    <recommendedName>
        <fullName evidence="2">endopeptidase La</fullName>
        <ecNumber evidence="2">3.4.21.53</ecNumber>
    </recommendedName>
</protein>
<comment type="catalytic activity">
    <reaction evidence="2">
        <text>Hydrolysis of proteins in presence of ATP.</text>
        <dbReference type="EC" id="3.4.21.53"/>
    </reaction>
</comment>
<dbReference type="Pfam" id="PF20436">
    <property type="entry name" value="LonB_AAA-LID"/>
    <property type="match status" value="1"/>
</dbReference>
<evidence type="ECO:0000259" key="4">
    <source>
        <dbReference type="PROSITE" id="PS51786"/>
    </source>
</evidence>
<dbReference type="Pfam" id="PF13654">
    <property type="entry name" value="AAA_32"/>
    <property type="match status" value="1"/>
</dbReference>
<dbReference type="EMBL" id="FSRE01000002">
    <property type="protein sequence ID" value="SIN90610.1"/>
    <property type="molecule type" value="Genomic_DNA"/>
</dbReference>
<organism evidence="5 6">
    <name type="scientific">Sulfurivirga caldicuralii</name>
    <dbReference type="NCBI Taxonomy" id="364032"/>
    <lineage>
        <taxon>Bacteria</taxon>
        <taxon>Pseudomonadati</taxon>
        <taxon>Pseudomonadota</taxon>
        <taxon>Gammaproteobacteria</taxon>
        <taxon>Thiotrichales</taxon>
        <taxon>Piscirickettsiaceae</taxon>
        <taxon>Sulfurivirga</taxon>
    </lineage>
</organism>
<dbReference type="InterPro" id="IPR027417">
    <property type="entry name" value="P-loop_NTPase"/>
</dbReference>
<accession>A0A1N6F5T8</accession>
<dbReference type="InterPro" id="IPR027065">
    <property type="entry name" value="Lon_Prtase"/>
</dbReference>
<evidence type="ECO:0000256" key="2">
    <source>
        <dbReference type="PROSITE-ProRule" id="PRU01122"/>
    </source>
</evidence>
<dbReference type="InterPro" id="IPR046843">
    <property type="entry name" value="LonB_AAA-LID"/>
</dbReference>
<sequence>MKALSAEQLYRPTRFEKDPRQKKCDLREYMRQVHPRAYQSLAFGLHLKRNQNHIFVLGEPGVGRIGMVRAMLEQAASERPAPDDVVLVADFNQRNQTRYLYFPAGQGVAFKTAVESFIAQLKTQLPVIFDGVAYQRRSHELEQWLNERQEAVLQPAFELAKKLGVEISQGDNSFMLYVLHEGERYRLSELKAKDEALYEKYEKAIDEVERALNEGLSHFPQLQHEYLEAGKKLNTETALAQVEPLVEKLKARFGDRQATQTYLDDLKKAVVARLHLFWDQNADQVTTFAPETSLDELINEQQGMAIFGVNLLVDNSGLTHAPVIYEDNISLAKLMGYTIHAQAQNSTGDTLALAMNHRAGLLQEAHGGFLMLPVEKVLADGEIWAQLKAALMGKRLSFAVPQGNAVVPYHLPDFPLELTLVLVGEPAHFYALQQLDSEFDRIFKVQVEFESELERTAEFEAALAVRLADEVGRWNDLPLEVSALERIVEYAARLAEDQHRLYANKAALRDMMAEANAWARANDRSAVTRDVVEAAIAQRAFHTGLVEHYYHRAITDEQILLALQGRRIGQVNGLTWISIGKHAFGQPVRITAQASAGDEGVVDIEREVEMAGPIHSKGVLILSGYIRGQYLQQRNYGFSASVVMEQTYDGIEGDSASLAELCALISALSQTPVRQDLAITGSVNQYGEVQPVGGVNEKIEGFFEICRAKGLTGEQGVIIPLANQRHLMLNQAVRDAVAAGTFHIYALGHVDDALELLSGITPGVADEKGAFPEKSLHGRVLERLRQWHEKDDEHGEG</sequence>
<dbReference type="GO" id="GO:0006508">
    <property type="term" value="P:proteolysis"/>
    <property type="evidence" value="ECO:0007669"/>
    <property type="project" value="UniProtKB-KW"/>
</dbReference>
<dbReference type="EC" id="3.4.21.53" evidence="2"/>
<dbReference type="GO" id="GO:0005524">
    <property type="term" value="F:ATP binding"/>
    <property type="evidence" value="ECO:0007669"/>
    <property type="project" value="InterPro"/>
</dbReference>
<keyword evidence="6" id="KW-1185">Reference proteome</keyword>
<dbReference type="PROSITE" id="PS51786">
    <property type="entry name" value="LON_PROTEOLYTIC"/>
    <property type="match status" value="1"/>
</dbReference>
<dbReference type="Pfam" id="PF05362">
    <property type="entry name" value="Lon_C"/>
    <property type="match status" value="1"/>
</dbReference>
<dbReference type="AlphaFoldDB" id="A0A1N6F5T8"/>
<dbReference type="Proteomes" id="UP000198461">
    <property type="component" value="Unassembled WGS sequence"/>
</dbReference>
<evidence type="ECO:0000313" key="6">
    <source>
        <dbReference type="Proteomes" id="UP000198461"/>
    </source>
</evidence>
<dbReference type="GO" id="GO:0004176">
    <property type="term" value="F:ATP-dependent peptidase activity"/>
    <property type="evidence" value="ECO:0007669"/>
    <property type="project" value="UniProtKB-UniRule"/>
</dbReference>
<name>A0A1N6F5T8_9GAMM</name>
<proteinExistence type="inferred from homology"/>
<dbReference type="PRINTS" id="PR00830">
    <property type="entry name" value="ENDOLAPTASE"/>
</dbReference>
<keyword evidence="2" id="KW-0378">Hydrolase</keyword>
<dbReference type="OrthoDB" id="9758568at2"/>
<gene>
    <name evidence="5" type="ORF">SAMN05443662_0932</name>
</gene>
<evidence type="ECO:0000256" key="3">
    <source>
        <dbReference type="SAM" id="Coils"/>
    </source>
</evidence>